<dbReference type="GO" id="GO:0008360">
    <property type="term" value="P:regulation of cell shape"/>
    <property type="evidence" value="ECO:0007669"/>
    <property type="project" value="UniProtKB-UniRule"/>
</dbReference>
<comment type="caution">
    <text evidence="7">The sequence shown here is derived from an EMBL/GenBank/DDBJ whole genome shotgun (WGS) entry which is preliminary data.</text>
</comment>
<keyword evidence="3 6" id="KW-0067">ATP-binding</keyword>
<sequence length="341" mass="38368">MLGNVYGLDLGTYEIKIFDKKKDRIWREKDSIAMKKKRYVYAVGNEAYEMFEKAPDDIQVIFPMKNGVIAHFDDMQYLLGTLLGSERRFGRGDEYVIAVPTDVTEVEKKAFYDLVYHSQARARSVRIVERGLVDALGSGIDVIAEKGIFVANFGGGTTELSVLSEGGMVLNRLMKIGGEDFDAAIASLVRRNQDFLIGRLTAERLRREFGVFDQSTDSAITVSGRDLISGVPSQTTVSISLVRAAMKELLEECVRAIKAMIDRTPPNVRHGIREKGICLTGGMANLRGLSTYLRESTGLPVMTMDEPELCAVRGLRRILSDHTYYNRLTYSMMDEDYRWLR</sequence>
<dbReference type="PANTHER" id="PTHR42749">
    <property type="entry name" value="CELL SHAPE-DETERMINING PROTEIN MREB"/>
    <property type="match status" value="1"/>
</dbReference>
<dbReference type="SUPFAM" id="SSF53067">
    <property type="entry name" value="Actin-like ATPase domain"/>
    <property type="match status" value="2"/>
</dbReference>
<dbReference type="PRINTS" id="PR01652">
    <property type="entry name" value="SHAPEPROTEIN"/>
</dbReference>
<evidence type="ECO:0000256" key="4">
    <source>
        <dbReference type="ARBA" id="ARBA00022960"/>
    </source>
</evidence>
<evidence type="ECO:0000313" key="8">
    <source>
        <dbReference type="Proteomes" id="UP000824243"/>
    </source>
</evidence>
<comment type="function">
    <text evidence="6">Forms membrane-associated dynamic filaments that are essential for cell shape determination. Acts by regulating cell wall synthesis and cell elongation, and thus cell shape. A feedback loop between cell geometry and MreB localization may maintain elongated cell shape by targeting cell wall growth to regions of negative cell wall curvature.</text>
</comment>
<dbReference type="InterPro" id="IPR056546">
    <property type="entry name" value="MreB_MamK-like"/>
</dbReference>
<reference evidence="7" key="1">
    <citation type="journal article" date="2021" name="PeerJ">
        <title>Extensive microbial diversity within the chicken gut microbiome revealed by metagenomics and culture.</title>
        <authorList>
            <person name="Gilroy R."/>
            <person name="Ravi A."/>
            <person name="Getino M."/>
            <person name="Pursley I."/>
            <person name="Horton D.L."/>
            <person name="Alikhan N.F."/>
            <person name="Baker D."/>
            <person name="Gharbi K."/>
            <person name="Hall N."/>
            <person name="Watson M."/>
            <person name="Adriaenssens E.M."/>
            <person name="Foster-Nyarko E."/>
            <person name="Jarju S."/>
            <person name="Secka A."/>
            <person name="Antonio M."/>
            <person name="Oren A."/>
            <person name="Chaudhuri R.R."/>
            <person name="La Ragione R."/>
            <person name="Hildebrand F."/>
            <person name="Pallen M.J."/>
        </authorList>
    </citation>
    <scope>NUCLEOTIDE SEQUENCE</scope>
    <source>
        <strain evidence="7">ChiSjej5B23-15282</strain>
    </source>
</reference>
<evidence type="ECO:0000313" key="7">
    <source>
        <dbReference type="EMBL" id="HIX48222.1"/>
    </source>
</evidence>
<dbReference type="GO" id="GO:0005737">
    <property type="term" value="C:cytoplasm"/>
    <property type="evidence" value="ECO:0007669"/>
    <property type="project" value="UniProtKB-SubCell"/>
</dbReference>
<evidence type="ECO:0000256" key="1">
    <source>
        <dbReference type="ARBA" id="ARBA00022490"/>
    </source>
</evidence>
<comment type="subcellular location">
    <subcellularLocation>
        <location evidence="6">Cytoplasm</location>
    </subcellularLocation>
    <text evidence="6">Membrane-associated.</text>
</comment>
<evidence type="ECO:0000256" key="6">
    <source>
        <dbReference type="HAMAP-Rule" id="MF_02207"/>
    </source>
</evidence>
<dbReference type="EMBL" id="DXFA01000081">
    <property type="protein sequence ID" value="HIX48222.1"/>
    <property type="molecule type" value="Genomic_DNA"/>
</dbReference>
<gene>
    <name evidence="6" type="primary">mreB</name>
    <name evidence="7" type="ORF">H9981_04310</name>
</gene>
<evidence type="ECO:0000256" key="2">
    <source>
        <dbReference type="ARBA" id="ARBA00022741"/>
    </source>
</evidence>
<comment type="similarity">
    <text evidence="5 6">Belongs to the FtsA/MreB family.</text>
</comment>
<dbReference type="Gene3D" id="3.30.420.40">
    <property type="match status" value="2"/>
</dbReference>
<comment type="caution">
    <text evidence="6">Lacks conserved residue(s) required for the propagation of feature annotation.</text>
</comment>
<feature type="binding site" evidence="6">
    <location>
        <begin position="155"/>
        <end position="157"/>
    </location>
    <ligand>
        <name>ATP</name>
        <dbReference type="ChEBI" id="CHEBI:30616"/>
    </ligand>
</feature>
<dbReference type="GO" id="GO:0000902">
    <property type="term" value="P:cell morphogenesis"/>
    <property type="evidence" value="ECO:0007669"/>
    <property type="project" value="InterPro"/>
</dbReference>
<keyword evidence="2 6" id="KW-0547">Nucleotide-binding</keyword>
<name>A0A9D1VWY5_9FIRM</name>
<reference evidence="7" key="2">
    <citation type="submission" date="2021-04" db="EMBL/GenBank/DDBJ databases">
        <authorList>
            <person name="Gilroy R."/>
        </authorList>
    </citation>
    <scope>NUCLEOTIDE SEQUENCE</scope>
    <source>
        <strain evidence="7">ChiSjej5B23-15282</strain>
    </source>
</reference>
<keyword evidence="4 6" id="KW-0133">Cell shape</keyword>
<dbReference type="Proteomes" id="UP000824243">
    <property type="component" value="Unassembled WGS sequence"/>
</dbReference>
<dbReference type="InterPro" id="IPR004753">
    <property type="entry name" value="MreB"/>
</dbReference>
<proteinExistence type="inferred from homology"/>
<organism evidence="7 8">
    <name type="scientific">Candidatus Mediterraneibacter caccavium</name>
    <dbReference type="NCBI Taxonomy" id="2838661"/>
    <lineage>
        <taxon>Bacteria</taxon>
        <taxon>Bacillati</taxon>
        <taxon>Bacillota</taxon>
        <taxon>Clostridia</taxon>
        <taxon>Lachnospirales</taxon>
        <taxon>Lachnospiraceae</taxon>
        <taxon>Mediterraneibacter</taxon>
    </lineage>
</organism>
<evidence type="ECO:0000256" key="5">
    <source>
        <dbReference type="ARBA" id="ARBA00023458"/>
    </source>
</evidence>
<dbReference type="HAMAP" id="MF_02207">
    <property type="entry name" value="MreB"/>
    <property type="match status" value="1"/>
</dbReference>
<dbReference type="AlphaFoldDB" id="A0A9D1VWY5"/>
<dbReference type="PANTHER" id="PTHR42749:SF1">
    <property type="entry name" value="CELL SHAPE-DETERMINING PROTEIN MREB"/>
    <property type="match status" value="1"/>
</dbReference>
<comment type="subunit">
    <text evidence="6">Forms polymers.</text>
</comment>
<accession>A0A9D1VWY5</accession>
<keyword evidence="1 6" id="KW-0963">Cytoplasm</keyword>
<dbReference type="Pfam" id="PF06723">
    <property type="entry name" value="MreB_Mbl"/>
    <property type="match status" value="1"/>
</dbReference>
<dbReference type="GO" id="GO:0005524">
    <property type="term" value="F:ATP binding"/>
    <property type="evidence" value="ECO:0007669"/>
    <property type="project" value="UniProtKB-KW"/>
</dbReference>
<dbReference type="InterPro" id="IPR043129">
    <property type="entry name" value="ATPase_NBD"/>
</dbReference>
<protein>
    <recommendedName>
        <fullName evidence="6">Cell shape-determining protein MreB</fullName>
    </recommendedName>
</protein>
<evidence type="ECO:0000256" key="3">
    <source>
        <dbReference type="ARBA" id="ARBA00022840"/>
    </source>
</evidence>